<feature type="signal peptide" evidence="4">
    <location>
        <begin position="1"/>
        <end position="20"/>
    </location>
</feature>
<keyword evidence="1" id="KW-0472">Membrane</keyword>
<dbReference type="GO" id="GO:0008320">
    <property type="term" value="F:protein transmembrane transporter activity"/>
    <property type="evidence" value="ECO:0007669"/>
    <property type="project" value="TreeGrafter"/>
</dbReference>
<keyword evidence="1" id="KW-1134">Transmembrane beta strand</keyword>
<protein>
    <submittedName>
        <fullName evidence="7">Peptide transporter</fullName>
    </submittedName>
</protein>
<evidence type="ECO:0000313" key="8">
    <source>
        <dbReference type="Proteomes" id="UP000501090"/>
    </source>
</evidence>
<dbReference type="InterPro" id="IPR013686">
    <property type="entry name" value="Polypept-transport_assoc_ShlB"/>
</dbReference>
<evidence type="ECO:0000256" key="1">
    <source>
        <dbReference type="ARBA" id="ARBA00022452"/>
    </source>
</evidence>
<dbReference type="EMBL" id="CP028940">
    <property type="protein sequence ID" value="QKM59867.1"/>
    <property type="molecule type" value="Genomic_DNA"/>
</dbReference>
<feature type="domain" description="Haemolysin activator HlyB C-terminal" evidence="5">
    <location>
        <begin position="202"/>
        <end position="524"/>
    </location>
</feature>
<keyword evidence="3" id="KW-0998">Cell outer membrane</keyword>
<keyword evidence="2" id="KW-0812">Transmembrane</keyword>
<gene>
    <name evidence="7" type="ORF">DN92_01770</name>
</gene>
<evidence type="ECO:0000256" key="3">
    <source>
        <dbReference type="ARBA" id="ARBA00023237"/>
    </source>
</evidence>
<keyword evidence="4" id="KW-0732">Signal</keyword>
<dbReference type="PANTHER" id="PTHR34597:SF1">
    <property type="entry name" value="HEME_HEMOPEXIN TRANSPORTER PROTEIN HUXB"/>
    <property type="match status" value="1"/>
</dbReference>
<dbReference type="AlphaFoldDB" id="A0A6M9PM74"/>
<dbReference type="KEGG" id="pard:DN92_01770"/>
<dbReference type="Gene3D" id="3.10.20.310">
    <property type="entry name" value="membrane protein fhac"/>
    <property type="match status" value="1"/>
</dbReference>
<proteinExistence type="predicted"/>
<sequence>MKINYIHIGILLMAAQSTLAAPPVGSAIPLFQIPPAPIQRNEAPKIEIDRPTTPPPSAVADTKTIRVNEIQIRGEKVYEESELIALTGFVPGSDLTLTDLRFMTVKIADFYRERGYFLAQAYLPAQTIKNGVVTITVIVGEYGNVTINNQTRLSDGIANNLISGLDSGDLIESGPLETRLLLLSDVPGVIVNSTLVPGSTPGTSDLNVDLTPGPLVSGSIEGDNAGLPATGAFRLGATVNINNLAGLGDVASLRVLSSGPGMTYGRASYQIQAGRGTVGVAYTQINYALGKQYSDLGIHGSAKIASVYGSYPLIRSRATNLYAQLGLDSRAYQENFDSADDIVYPKTTDKHANVLMPGIYGDHRDSFGGGGLTSYGAVWSFGNLNIQTAAARAIDSRSQGPKTNGAYNKLAFNGMRLQNVMDTPFSLYGAVNGQIASKNLNIWEKMELGGMYGVRAYPAGTAFGDQGYIVNLEVRYLLPAWSAPIPGRVSLIALYDTGSVIYNKNPLEAGNNTVTLNGAGVGLTWADLNNFTVKGYYAHKIGNTPATLNTSATGQFWIQLVKYF</sequence>
<dbReference type="Pfam" id="PF03865">
    <property type="entry name" value="ShlB"/>
    <property type="match status" value="1"/>
</dbReference>
<dbReference type="GO" id="GO:0046819">
    <property type="term" value="P:protein secretion by the type V secretion system"/>
    <property type="evidence" value="ECO:0007669"/>
    <property type="project" value="TreeGrafter"/>
</dbReference>
<dbReference type="RefSeq" id="WP_173959639.1">
    <property type="nucleotide sequence ID" value="NZ_CBCSCC010000013.1"/>
</dbReference>
<dbReference type="PANTHER" id="PTHR34597">
    <property type="entry name" value="SLR1661 PROTEIN"/>
    <property type="match status" value="1"/>
</dbReference>
<organism evidence="7 8">
    <name type="scientific">Polynucleobacter arcticus</name>
    <dbReference type="NCBI Taxonomy" id="1743165"/>
    <lineage>
        <taxon>Bacteria</taxon>
        <taxon>Pseudomonadati</taxon>
        <taxon>Pseudomonadota</taxon>
        <taxon>Betaproteobacteria</taxon>
        <taxon>Burkholderiales</taxon>
        <taxon>Burkholderiaceae</taxon>
        <taxon>Polynucleobacter</taxon>
    </lineage>
</organism>
<dbReference type="InterPro" id="IPR005565">
    <property type="entry name" value="Hemolysn_activator_HlyB_C"/>
</dbReference>
<keyword evidence="8" id="KW-1185">Reference proteome</keyword>
<reference evidence="7 8" key="1">
    <citation type="submission" date="2018-04" db="EMBL/GenBank/DDBJ databases">
        <title>Polynucleobacter sp. UK-Long2-W17 genome.</title>
        <authorList>
            <person name="Hahn M.W."/>
        </authorList>
    </citation>
    <scope>NUCLEOTIDE SEQUENCE [LARGE SCALE GENOMIC DNA]</scope>
    <source>
        <strain evidence="7 8">UK-Long2-W17</strain>
    </source>
</reference>
<evidence type="ECO:0000259" key="5">
    <source>
        <dbReference type="Pfam" id="PF03865"/>
    </source>
</evidence>
<dbReference type="Pfam" id="PF08479">
    <property type="entry name" value="POTRA_2"/>
    <property type="match status" value="1"/>
</dbReference>
<feature type="chain" id="PRO_5026991338" evidence="4">
    <location>
        <begin position="21"/>
        <end position="564"/>
    </location>
</feature>
<evidence type="ECO:0000256" key="4">
    <source>
        <dbReference type="SAM" id="SignalP"/>
    </source>
</evidence>
<name>A0A6M9PM74_9BURK</name>
<evidence type="ECO:0000259" key="6">
    <source>
        <dbReference type="Pfam" id="PF08479"/>
    </source>
</evidence>
<dbReference type="GO" id="GO:0098046">
    <property type="term" value="C:type V protein secretion system complex"/>
    <property type="evidence" value="ECO:0007669"/>
    <property type="project" value="TreeGrafter"/>
</dbReference>
<feature type="domain" description="Polypeptide-transport-associated ShlB-type" evidence="6">
    <location>
        <begin position="66"/>
        <end position="140"/>
    </location>
</feature>
<dbReference type="Gene3D" id="2.40.160.50">
    <property type="entry name" value="membrane protein fhac: a member of the omp85/tpsb transporter family"/>
    <property type="match status" value="1"/>
</dbReference>
<dbReference type="Proteomes" id="UP000501090">
    <property type="component" value="Chromosome"/>
</dbReference>
<evidence type="ECO:0000313" key="7">
    <source>
        <dbReference type="EMBL" id="QKM59867.1"/>
    </source>
</evidence>
<evidence type="ECO:0000256" key="2">
    <source>
        <dbReference type="ARBA" id="ARBA00022692"/>
    </source>
</evidence>
<dbReference type="InterPro" id="IPR051544">
    <property type="entry name" value="TPS_OM_transporter"/>
</dbReference>
<accession>A0A6M9PM74</accession>